<feature type="compositionally biased region" description="Basic and acidic residues" evidence="1">
    <location>
        <begin position="1"/>
        <end position="11"/>
    </location>
</feature>
<feature type="region of interest" description="Disordered" evidence="1">
    <location>
        <begin position="1"/>
        <end position="71"/>
    </location>
</feature>
<evidence type="ECO:0000313" key="3">
    <source>
        <dbReference type="Proteomes" id="UP000321570"/>
    </source>
</evidence>
<dbReference type="Proteomes" id="UP000321570">
    <property type="component" value="Unassembled WGS sequence"/>
</dbReference>
<reference evidence="2 3" key="1">
    <citation type="submission" date="2019-07" db="EMBL/GenBank/DDBJ databases">
        <authorList>
            <person name="Jastrzebski P J."/>
            <person name="Paukszto L."/>
            <person name="Jastrzebski P J."/>
        </authorList>
    </citation>
    <scope>NUCLEOTIDE SEQUENCE [LARGE SCALE GENOMIC DNA]</scope>
    <source>
        <strain evidence="2 3">WMS-il1</strain>
    </source>
</reference>
<feature type="region of interest" description="Disordered" evidence="1">
    <location>
        <begin position="147"/>
        <end position="185"/>
    </location>
</feature>
<accession>A0A564YX31</accession>
<name>A0A564YX31_HYMDI</name>
<organism evidence="2 3">
    <name type="scientific">Hymenolepis diminuta</name>
    <name type="common">Rat tapeworm</name>
    <dbReference type="NCBI Taxonomy" id="6216"/>
    <lineage>
        <taxon>Eukaryota</taxon>
        <taxon>Metazoa</taxon>
        <taxon>Spiralia</taxon>
        <taxon>Lophotrochozoa</taxon>
        <taxon>Platyhelminthes</taxon>
        <taxon>Cestoda</taxon>
        <taxon>Eucestoda</taxon>
        <taxon>Cyclophyllidea</taxon>
        <taxon>Hymenolepididae</taxon>
        <taxon>Hymenolepis</taxon>
    </lineage>
</organism>
<evidence type="ECO:0000256" key="1">
    <source>
        <dbReference type="SAM" id="MobiDB-lite"/>
    </source>
</evidence>
<gene>
    <name evidence="2" type="ORF">WMSIL1_LOCUS10000</name>
</gene>
<dbReference type="AlphaFoldDB" id="A0A564YX31"/>
<keyword evidence="3" id="KW-1185">Reference proteome</keyword>
<proteinExistence type="predicted"/>
<sequence length="185" mass="20357">MDKWQLIHSDGEFVDVDDDSSSISSDWSVMNFQDGEDIEGSRITEDPQPSSSSDATTPTNANPHPPTLPQVLPNHYARQTIQGRRRGRAAVNRHNEPFPAANRAVSVAVGHALAPSATETQSSALASAKISNHAALLAKMELERRHLRRGGNNIPRAQQDRKHAKWMNGQGRIGHSFQRSKVRDA</sequence>
<protein>
    <submittedName>
        <fullName evidence="2">Uncharacterized protein</fullName>
    </submittedName>
</protein>
<dbReference type="EMBL" id="CABIJS010000432">
    <property type="protein sequence ID" value="VUZ51263.1"/>
    <property type="molecule type" value="Genomic_DNA"/>
</dbReference>
<evidence type="ECO:0000313" key="2">
    <source>
        <dbReference type="EMBL" id="VUZ51263.1"/>
    </source>
</evidence>